<keyword evidence="1" id="KW-0489">Methyltransferase</keyword>
<dbReference type="InterPro" id="IPR002935">
    <property type="entry name" value="SAM_O-MeTrfase"/>
</dbReference>
<name>A0A421D1B7_9EURO</name>
<dbReference type="InterPro" id="IPR029063">
    <property type="entry name" value="SAM-dependent_MTases_sf"/>
</dbReference>
<protein>
    <recommendedName>
        <fullName evidence="7">O-methyltransferase</fullName>
    </recommendedName>
</protein>
<dbReference type="EMBL" id="NIDN02000132">
    <property type="protein sequence ID" value="RLL95921.1"/>
    <property type="molecule type" value="Genomic_DNA"/>
</dbReference>
<organism evidence="5 6">
    <name type="scientific">Aspergillus turcosus</name>
    <dbReference type="NCBI Taxonomy" id="1245748"/>
    <lineage>
        <taxon>Eukaryota</taxon>
        <taxon>Fungi</taxon>
        <taxon>Dikarya</taxon>
        <taxon>Ascomycota</taxon>
        <taxon>Pezizomycotina</taxon>
        <taxon>Eurotiomycetes</taxon>
        <taxon>Eurotiomycetidae</taxon>
        <taxon>Eurotiales</taxon>
        <taxon>Aspergillaceae</taxon>
        <taxon>Aspergillus</taxon>
        <taxon>Aspergillus subgen. Fumigati</taxon>
    </lineage>
</organism>
<evidence type="ECO:0000313" key="5">
    <source>
        <dbReference type="EMBL" id="RLL95921.1"/>
    </source>
</evidence>
<dbReference type="Pfam" id="PF13578">
    <property type="entry name" value="Methyltransf_24"/>
    <property type="match status" value="1"/>
</dbReference>
<keyword evidence="3" id="KW-0949">S-adenosyl-L-methionine</keyword>
<evidence type="ECO:0000256" key="4">
    <source>
        <dbReference type="ARBA" id="ARBA00023453"/>
    </source>
</evidence>
<keyword evidence="2" id="KW-0808">Transferase</keyword>
<proteinExistence type="inferred from homology"/>
<keyword evidence="6" id="KW-1185">Reference proteome</keyword>
<evidence type="ECO:0008006" key="7">
    <source>
        <dbReference type="Google" id="ProtNLM"/>
    </source>
</evidence>
<evidence type="ECO:0000256" key="1">
    <source>
        <dbReference type="ARBA" id="ARBA00022603"/>
    </source>
</evidence>
<dbReference type="PANTHER" id="PTHR43167">
    <property type="entry name" value="PUTATIVE (AFU_ORTHOLOGUE AFUA_6G01830)-RELATED"/>
    <property type="match status" value="1"/>
</dbReference>
<dbReference type="STRING" id="1245748.A0A421D1B7"/>
<dbReference type="OrthoDB" id="4863010at2759"/>
<dbReference type="GO" id="GO:0008171">
    <property type="term" value="F:O-methyltransferase activity"/>
    <property type="evidence" value="ECO:0007669"/>
    <property type="project" value="InterPro"/>
</dbReference>
<accession>A0A421D1B7</accession>
<comment type="similarity">
    <text evidence="4">Belongs to the class I-like SAM-binding methyltransferase superfamily. Cation-dependent O-methyltransferase family.</text>
</comment>
<dbReference type="SUPFAM" id="SSF53335">
    <property type="entry name" value="S-adenosyl-L-methionine-dependent methyltransferases"/>
    <property type="match status" value="1"/>
</dbReference>
<reference evidence="5 6" key="1">
    <citation type="submission" date="2018-08" db="EMBL/GenBank/DDBJ databases">
        <title>Draft genome sequences of two Aspergillus turcosus clinical strains isolated from bronchoalveolar lavage fluid: one azole-susceptible and the other azole-resistant.</title>
        <authorList>
            <person name="Parent-Michaud M."/>
            <person name="Dufresne P.J."/>
            <person name="Fournier E."/>
            <person name="Martineau C."/>
            <person name="Moreira S."/>
            <person name="Perkins V."/>
            <person name="De Repentigny L."/>
            <person name="Dufresne S.F."/>
        </authorList>
    </citation>
    <scope>NUCLEOTIDE SEQUENCE [LARGE SCALE GENOMIC DNA]</scope>
    <source>
        <strain evidence="5">HMR AF 1038</strain>
    </source>
</reference>
<dbReference type="Gene3D" id="3.40.50.150">
    <property type="entry name" value="Vaccinia Virus protein VP39"/>
    <property type="match status" value="1"/>
</dbReference>
<evidence type="ECO:0000313" key="6">
    <source>
        <dbReference type="Proteomes" id="UP000215289"/>
    </source>
</evidence>
<dbReference type="PANTHER" id="PTHR43167:SF1">
    <property type="entry name" value="PUTATIVE (AFU_ORTHOLOGUE AFUA_6G01830)-RELATED"/>
    <property type="match status" value="1"/>
</dbReference>
<dbReference type="Proteomes" id="UP000215289">
    <property type="component" value="Unassembled WGS sequence"/>
</dbReference>
<evidence type="ECO:0000256" key="3">
    <source>
        <dbReference type="ARBA" id="ARBA00022691"/>
    </source>
</evidence>
<dbReference type="AlphaFoldDB" id="A0A421D1B7"/>
<dbReference type="PROSITE" id="PS51682">
    <property type="entry name" value="SAM_OMT_I"/>
    <property type="match status" value="1"/>
</dbReference>
<gene>
    <name evidence="5" type="ORF">CFD26_105218</name>
</gene>
<comment type="caution">
    <text evidence="5">The sequence shown here is derived from an EMBL/GenBank/DDBJ whole genome shotgun (WGS) entry which is preliminary data.</text>
</comment>
<dbReference type="GO" id="GO:0032259">
    <property type="term" value="P:methylation"/>
    <property type="evidence" value="ECO:0007669"/>
    <property type="project" value="UniProtKB-KW"/>
</dbReference>
<evidence type="ECO:0000256" key="2">
    <source>
        <dbReference type="ARBA" id="ARBA00022679"/>
    </source>
</evidence>
<sequence length="265" mass="28975">MNTKHVASDLEAVLPLHNLINLIILIPPLNIINNIDNVQPPPIPSPAHPLPPGSPPRRVKHPGILPPALNLHHPLNRLIHTLMRDKFIALEKDKCHFIYQLARILHTTTIVEAGTSYGVSTIYLALAVTDNLAAAATPGKGTVIATEYEPAKAEQARKHWAECGETVSSVIDLREGDLQETLKTNLPDQVDMLLLDIWTPMALPALKLVQPKLRYGAVVVADNTLSSAEGYKGLLEYVRAPGSGFSTLTLPYKGGLEMSVYLPRR</sequence>